<dbReference type="InParanoid" id="S8E4L4"/>
<dbReference type="Proteomes" id="UP000015241">
    <property type="component" value="Unassembled WGS sequence"/>
</dbReference>
<proteinExistence type="predicted"/>
<evidence type="ECO:0008006" key="3">
    <source>
        <dbReference type="Google" id="ProtNLM"/>
    </source>
</evidence>
<organism evidence="1 2">
    <name type="scientific">Fomitopsis schrenkii</name>
    <name type="common">Brown rot fungus</name>
    <dbReference type="NCBI Taxonomy" id="2126942"/>
    <lineage>
        <taxon>Eukaryota</taxon>
        <taxon>Fungi</taxon>
        <taxon>Dikarya</taxon>
        <taxon>Basidiomycota</taxon>
        <taxon>Agaricomycotina</taxon>
        <taxon>Agaricomycetes</taxon>
        <taxon>Polyporales</taxon>
        <taxon>Fomitopsis</taxon>
    </lineage>
</organism>
<dbReference type="OrthoDB" id="3350619at2759"/>
<name>S8E4L4_FOMSC</name>
<dbReference type="HOGENOM" id="CLU_2298298_0_0_1"/>
<evidence type="ECO:0000313" key="1">
    <source>
        <dbReference type="EMBL" id="EPT00052.1"/>
    </source>
</evidence>
<gene>
    <name evidence="1" type="ORF">FOMPIDRAFT_1123387</name>
</gene>
<evidence type="ECO:0000313" key="2">
    <source>
        <dbReference type="Proteomes" id="UP000015241"/>
    </source>
</evidence>
<protein>
    <recommendedName>
        <fullName evidence="3">Ubiquitin 3 binding protein But2 C-terminal domain-containing protein</fullName>
    </recommendedName>
</protein>
<dbReference type="EMBL" id="KE504152">
    <property type="protein sequence ID" value="EPT00052.1"/>
    <property type="molecule type" value="Genomic_DNA"/>
</dbReference>
<accession>S8E4L4</accession>
<sequence length="101" mass="11530">VSTIVQFRAIDYGMEACELKLTMNPDTVTRTKTSNYKTQPPRVAKVASIRVDPRLNTTWHRNFGCTSDELLTFEMACQPGIEDADCHLEWWQTNQHPTSGQ</sequence>
<reference evidence="1 2" key="1">
    <citation type="journal article" date="2012" name="Science">
        <title>The Paleozoic origin of enzymatic lignin decomposition reconstructed from 31 fungal genomes.</title>
        <authorList>
            <person name="Floudas D."/>
            <person name="Binder M."/>
            <person name="Riley R."/>
            <person name="Barry K."/>
            <person name="Blanchette R.A."/>
            <person name="Henrissat B."/>
            <person name="Martinez A.T."/>
            <person name="Otillar R."/>
            <person name="Spatafora J.W."/>
            <person name="Yadav J.S."/>
            <person name="Aerts A."/>
            <person name="Benoit I."/>
            <person name="Boyd A."/>
            <person name="Carlson A."/>
            <person name="Copeland A."/>
            <person name="Coutinho P.M."/>
            <person name="de Vries R.P."/>
            <person name="Ferreira P."/>
            <person name="Findley K."/>
            <person name="Foster B."/>
            <person name="Gaskell J."/>
            <person name="Glotzer D."/>
            <person name="Gorecki P."/>
            <person name="Heitman J."/>
            <person name="Hesse C."/>
            <person name="Hori C."/>
            <person name="Igarashi K."/>
            <person name="Jurgens J.A."/>
            <person name="Kallen N."/>
            <person name="Kersten P."/>
            <person name="Kohler A."/>
            <person name="Kuees U."/>
            <person name="Kumar T.K.A."/>
            <person name="Kuo A."/>
            <person name="LaButti K."/>
            <person name="Larrondo L.F."/>
            <person name="Lindquist E."/>
            <person name="Ling A."/>
            <person name="Lombard V."/>
            <person name="Lucas S."/>
            <person name="Lundell T."/>
            <person name="Martin R."/>
            <person name="McLaughlin D.J."/>
            <person name="Morgenstern I."/>
            <person name="Morin E."/>
            <person name="Murat C."/>
            <person name="Nagy L.G."/>
            <person name="Nolan M."/>
            <person name="Ohm R.A."/>
            <person name="Patyshakuliyeva A."/>
            <person name="Rokas A."/>
            <person name="Ruiz-Duenas F.J."/>
            <person name="Sabat G."/>
            <person name="Salamov A."/>
            <person name="Samejima M."/>
            <person name="Schmutz J."/>
            <person name="Slot J.C."/>
            <person name="St John F."/>
            <person name="Stenlid J."/>
            <person name="Sun H."/>
            <person name="Sun S."/>
            <person name="Syed K."/>
            <person name="Tsang A."/>
            <person name="Wiebenga A."/>
            <person name="Young D."/>
            <person name="Pisabarro A."/>
            <person name="Eastwood D.C."/>
            <person name="Martin F."/>
            <person name="Cullen D."/>
            <person name="Grigoriev I.V."/>
            <person name="Hibbett D.S."/>
        </authorList>
    </citation>
    <scope>NUCLEOTIDE SEQUENCE</scope>
    <source>
        <strain evidence="2">FP-58527</strain>
    </source>
</reference>
<dbReference type="AlphaFoldDB" id="S8E4L4"/>
<keyword evidence="2" id="KW-1185">Reference proteome</keyword>
<feature type="non-terminal residue" evidence="1">
    <location>
        <position position="1"/>
    </location>
</feature>